<feature type="transmembrane region" description="Helical" evidence="4">
    <location>
        <begin position="6"/>
        <end position="33"/>
    </location>
</feature>
<evidence type="ECO:0000256" key="2">
    <source>
        <dbReference type="ARBA" id="ARBA00022676"/>
    </source>
</evidence>
<dbReference type="GO" id="GO:0016757">
    <property type="term" value="F:glycosyltransferase activity"/>
    <property type="evidence" value="ECO:0007669"/>
    <property type="project" value="UniProtKB-KW"/>
</dbReference>
<feature type="transmembrane region" description="Helical" evidence="4">
    <location>
        <begin position="299"/>
        <end position="323"/>
    </location>
</feature>
<name>A0A9D5M4X4_9FIRM</name>
<feature type="transmembrane region" description="Helical" evidence="4">
    <location>
        <begin position="369"/>
        <end position="388"/>
    </location>
</feature>
<proteinExistence type="inferred from homology"/>
<evidence type="ECO:0000256" key="3">
    <source>
        <dbReference type="ARBA" id="ARBA00022679"/>
    </source>
</evidence>
<keyword evidence="4" id="KW-0472">Membrane</keyword>
<keyword evidence="6" id="KW-1185">Reference proteome</keyword>
<comment type="caution">
    <text evidence="5">The sequence shown here is derived from an EMBL/GenBank/DDBJ whole genome shotgun (WGS) entry which is preliminary data.</text>
</comment>
<dbReference type="InterPro" id="IPR029044">
    <property type="entry name" value="Nucleotide-diphossugar_trans"/>
</dbReference>
<evidence type="ECO:0000256" key="4">
    <source>
        <dbReference type="SAM" id="Phobius"/>
    </source>
</evidence>
<dbReference type="Gene3D" id="3.90.550.10">
    <property type="entry name" value="Spore Coat Polysaccharide Biosynthesis Protein SpsA, Chain A"/>
    <property type="match status" value="1"/>
</dbReference>
<keyword evidence="3" id="KW-0808">Transferase</keyword>
<dbReference type="RefSeq" id="WP_226392167.1">
    <property type="nucleotide sequence ID" value="NZ_JADCKB010000006.1"/>
</dbReference>
<dbReference type="Proteomes" id="UP000806542">
    <property type="component" value="Unassembled WGS sequence"/>
</dbReference>
<dbReference type="AlphaFoldDB" id="A0A9D5M4X4"/>
<protein>
    <submittedName>
        <fullName evidence="5">Glycosyltransferase family 2 protein</fullName>
    </submittedName>
</protein>
<sequence length="404" mass="46219">MDGNVTGILADVLCFLFFLLAVYYFGIAVFSLFPFRLGNPKEGYTRFAVVIPAHNEETVLRSLLHSLRQQDYPQQYFSIIVIADRCIDATAKIARQMGASVLIRNEDIEIGKGVALRDAFEQILKEKQQFDAVVVLDADNLLDCRFLSEMNFALRQGNQAVQGYIDAKNPNASWVSYAYATWYWITNRILQMGFWHLGIGCSLGGTGFALSIDLLRTIPWQTVSVAEDAEYTLKLALENVKIAYAAKAVVFDEKPDTFKVSVRQRCRWAQGITAVQRDYMGSLLRYGKWNALLRFWSDLMMPLCFCLCLVLDFFAICNLLQITNAAFADFWARPLPFVLLNFYIFGMLFTTGCGLILDKKCHHKLILNFFGFMIYIFSWIPAGLFGILRHTKKDWYHTVHKHNV</sequence>
<dbReference type="CDD" id="cd06438">
    <property type="entry name" value="EpsO_like"/>
    <property type="match status" value="1"/>
</dbReference>
<evidence type="ECO:0000313" key="6">
    <source>
        <dbReference type="Proteomes" id="UP000806542"/>
    </source>
</evidence>
<evidence type="ECO:0000313" key="5">
    <source>
        <dbReference type="EMBL" id="MBE5039604.1"/>
    </source>
</evidence>
<feature type="transmembrane region" description="Helical" evidence="4">
    <location>
        <begin position="335"/>
        <end position="357"/>
    </location>
</feature>
<organism evidence="5 6">
    <name type="scientific">Ructibacterium gallinarum</name>
    <dbReference type="NCBI Taxonomy" id="2779355"/>
    <lineage>
        <taxon>Bacteria</taxon>
        <taxon>Bacillati</taxon>
        <taxon>Bacillota</taxon>
        <taxon>Clostridia</taxon>
        <taxon>Eubacteriales</taxon>
        <taxon>Oscillospiraceae</taxon>
        <taxon>Ructibacterium</taxon>
    </lineage>
</organism>
<keyword evidence="4" id="KW-1133">Transmembrane helix</keyword>
<comment type="similarity">
    <text evidence="1">Belongs to the glycosyltransferase 2 family.</text>
</comment>
<keyword evidence="4" id="KW-0812">Transmembrane</keyword>
<reference evidence="5" key="1">
    <citation type="submission" date="2020-10" db="EMBL/GenBank/DDBJ databases">
        <title>ChiBAC.</title>
        <authorList>
            <person name="Zenner C."/>
            <person name="Hitch T.C.A."/>
            <person name="Clavel T."/>
        </authorList>
    </citation>
    <scope>NUCLEOTIDE SEQUENCE</scope>
    <source>
        <strain evidence="5">DSM 107454</strain>
    </source>
</reference>
<keyword evidence="2" id="KW-0328">Glycosyltransferase</keyword>
<dbReference type="EMBL" id="JADCKB010000006">
    <property type="protein sequence ID" value="MBE5039604.1"/>
    <property type="molecule type" value="Genomic_DNA"/>
</dbReference>
<dbReference type="PANTHER" id="PTHR43630:SF1">
    <property type="entry name" value="POLY-BETA-1,6-N-ACETYL-D-GLUCOSAMINE SYNTHASE"/>
    <property type="match status" value="1"/>
</dbReference>
<gene>
    <name evidence="5" type="ORF">INF28_03895</name>
</gene>
<dbReference type="SUPFAM" id="SSF53448">
    <property type="entry name" value="Nucleotide-diphospho-sugar transferases"/>
    <property type="match status" value="1"/>
</dbReference>
<dbReference type="Pfam" id="PF13641">
    <property type="entry name" value="Glyco_tranf_2_3"/>
    <property type="match status" value="1"/>
</dbReference>
<dbReference type="PANTHER" id="PTHR43630">
    <property type="entry name" value="POLY-BETA-1,6-N-ACETYL-D-GLUCOSAMINE SYNTHASE"/>
    <property type="match status" value="1"/>
</dbReference>
<evidence type="ECO:0000256" key="1">
    <source>
        <dbReference type="ARBA" id="ARBA00006739"/>
    </source>
</evidence>
<accession>A0A9D5M4X4</accession>